<evidence type="ECO:0000313" key="1">
    <source>
        <dbReference type="EMBL" id="KAH7853986.1"/>
    </source>
</evidence>
<reference evidence="1 2" key="1">
    <citation type="journal article" date="2021" name="Hortic Res">
        <title>High-quality reference genome and annotation aids understanding of berry development for evergreen blueberry (Vaccinium darrowii).</title>
        <authorList>
            <person name="Yu J."/>
            <person name="Hulse-Kemp A.M."/>
            <person name="Babiker E."/>
            <person name="Staton M."/>
        </authorList>
    </citation>
    <scope>NUCLEOTIDE SEQUENCE [LARGE SCALE GENOMIC DNA]</scope>
    <source>
        <strain evidence="2">cv. NJ 8807/NJ 8810</strain>
        <tissue evidence="1">Young leaf</tissue>
    </source>
</reference>
<dbReference type="Proteomes" id="UP000828048">
    <property type="component" value="Chromosome 11"/>
</dbReference>
<gene>
    <name evidence="1" type="ORF">Vadar_008844</name>
</gene>
<sequence length="428" mass="48316">MILIRSNESRAKASNTPTSSAEKVVSKDDLLTEILIRLPAKPFVRFKSVSKNWNSLISSPHVVQLRNPDHSSVSGLFVHACNYSLICWNERSEHHNLGLEFIPLKNGKNPTYEPGDDAYIRSLTSFPNLPRVIILNSCHGLLLCFGYNEVEGKHGHHILNPTTKKFKTLPQPRLNRLDGLCLAYDPSESPHYEVVGLFRSDSSSWTESYFHVEIYSSQTGSWRPSAGNSYTLDLVNFPETVFCGGVYWNGAVNWLGTGGADSLYFNIDQERLGTIPMPPAPHGMVWYTKDTTYYGQSGGHLHLVELYNHATQFTVYELERDYSGWFVKYNVDISAVGIAFPEMMRIPSTGHIGCRVLDIVRGESDEESYMVIAVGRKFIEYRVVDGGFSTICDASQHNDGDDRQDFDDDALRYHWCNAHEFIPSLSRV</sequence>
<dbReference type="EMBL" id="CM037161">
    <property type="protein sequence ID" value="KAH7853986.1"/>
    <property type="molecule type" value="Genomic_DNA"/>
</dbReference>
<proteinExistence type="predicted"/>
<name>A0ACB7YK84_9ERIC</name>
<protein>
    <submittedName>
        <fullName evidence="1">Uncharacterized protein</fullName>
    </submittedName>
</protein>
<comment type="caution">
    <text evidence="1">The sequence shown here is derived from an EMBL/GenBank/DDBJ whole genome shotgun (WGS) entry which is preliminary data.</text>
</comment>
<accession>A0ACB7YK84</accession>
<evidence type="ECO:0000313" key="2">
    <source>
        <dbReference type="Proteomes" id="UP000828048"/>
    </source>
</evidence>
<organism evidence="1 2">
    <name type="scientific">Vaccinium darrowii</name>
    <dbReference type="NCBI Taxonomy" id="229202"/>
    <lineage>
        <taxon>Eukaryota</taxon>
        <taxon>Viridiplantae</taxon>
        <taxon>Streptophyta</taxon>
        <taxon>Embryophyta</taxon>
        <taxon>Tracheophyta</taxon>
        <taxon>Spermatophyta</taxon>
        <taxon>Magnoliopsida</taxon>
        <taxon>eudicotyledons</taxon>
        <taxon>Gunneridae</taxon>
        <taxon>Pentapetalae</taxon>
        <taxon>asterids</taxon>
        <taxon>Ericales</taxon>
        <taxon>Ericaceae</taxon>
        <taxon>Vaccinioideae</taxon>
        <taxon>Vaccinieae</taxon>
        <taxon>Vaccinium</taxon>
    </lineage>
</organism>
<keyword evidence="2" id="KW-1185">Reference proteome</keyword>